<evidence type="ECO:0000256" key="8">
    <source>
        <dbReference type="HAMAP-Rule" id="MF_00164"/>
    </source>
</evidence>
<dbReference type="InterPro" id="IPR047084">
    <property type="entry name" value="GFAT_N"/>
</dbReference>
<comment type="subunit">
    <text evidence="8">Homodimer.</text>
</comment>
<dbReference type="Gene3D" id="3.60.20.10">
    <property type="entry name" value="Glutamine Phosphoribosylpyrophosphate, subunit 1, domain 1"/>
    <property type="match status" value="1"/>
</dbReference>
<comment type="subcellular location">
    <subcellularLocation>
        <location evidence="8">Cytoplasm</location>
    </subcellularLocation>
</comment>
<keyword evidence="4 8" id="KW-0032">Aminotransferase</keyword>
<accession>A0ABQ0ABH1</accession>
<dbReference type="Pfam" id="PF01380">
    <property type="entry name" value="SIS"/>
    <property type="match status" value="2"/>
</dbReference>
<keyword evidence="7" id="KW-0315">Glutamine amidotransferase</keyword>
<evidence type="ECO:0000259" key="9">
    <source>
        <dbReference type="PROSITE" id="PS51278"/>
    </source>
</evidence>
<dbReference type="SUPFAM" id="SSF53697">
    <property type="entry name" value="SIS domain"/>
    <property type="match status" value="1"/>
</dbReference>
<dbReference type="NCBIfam" id="TIGR01135">
    <property type="entry name" value="glmS"/>
    <property type="match status" value="1"/>
</dbReference>
<comment type="catalytic activity">
    <reaction evidence="1 8">
        <text>D-fructose 6-phosphate + L-glutamine = D-glucosamine 6-phosphate + L-glutamate</text>
        <dbReference type="Rhea" id="RHEA:13237"/>
        <dbReference type="ChEBI" id="CHEBI:29985"/>
        <dbReference type="ChEBI" id="CHEBI:58359"/>
        <dbReference type="ChEBI" id="CHEBI:58725"/>
        <dbReference type="ChEBI" id="CHEBI:61527"/>
        <dbReference type="EC" id="2.6.1.16"/>
    </reaction>
</comment>
<name>A0ABQ0ABH1_9GAMM</name>
<dbReference type="EC" id="2.6.1.16" evidence="2 8"/>
<evidence type="ECO:0000256" key="6">
    <source>
        <dbReference type="ARBA" id="ARBA00022737"/>
    </source>
</evidence>
<protein>
    <recommendedName>
        <fullName evidence="3 8">Glutamine--fructose-6-phosphate aminotransferase [isomerizing]</fullName>
        <ecNumber evidence="2 8">2.6.1.16</ecNumber>
    </recommendedName>
    <alternativeName>
        <fullName evidence="8">D-fructose-6-phosphate amidotransferase</fullName>
    </alternativeName>
    <alternativeName>
        <fullName evidence="8">GFAT</fullName>
    </alternativeName>
    <alternativeName>
        <fullName evidence="8">Glucosamine-6-phosphate synthase</fullName>
    </alternativeName>
    <alternativeName>
        <fullName evidence="8">Hexosephosphate aminotransferase</fullName>
    </alternativeName>
    <alternativeName>
        <fullName evidence="8">L-glutamine--D-fructose-6-phosphate amidotransferase</fullName>
    </alternativeName>
</protein>
<dbReference type="CDD" id="cd05008">
    <property type="entry name" value="SIS_GlmS_GlmD_1"/>
    <property type="match status" value="1"/>
</dbReference>
<dbReference type="HAMAP" id="MF_00164">
    <property type="entry name" value="GlmS"/>
    <property type="match status" value="1"/>
</dbReference>
<evidence type="ECO:0000256" key="1">
    <source>
        <dbReference type="ARBA" id="ARBA00001031"/>
    </source>
</evidence>
<feature type="domain" description="SIS" evidence="10">
    <location>
        <begin position="459"/>
        <end position="600"/>
    </location>
</feature>
<proteinExistence type="inferred from homology"/>
<dbReference type="RefSeq" id="WP_233088072.1">
    <property type="nucleotide sequence ID" value="NZ_BAABWN010000009.1"/>
</dbReference>
<keyword evidence="12" id="KW-1185">Reference proteome</keyword>
<organism evidence="11 12">
    <name type="scientific">Sessilibacter corallicola</name>
    <dbReference type="NCBI Taxonomy" id="2904075"/>
    <lineage>
        <taxon>Bacteria</taxon>
        <taxon>Pseudomonadati</taxon>
        <taxon>Pseudomonadota</taxon>
        <taxon>Gammaproteobacteria</taxon>
        <taxon>Cellvibrionales</taxon>
        <taxon>Cellvibrionaceae</taxon>
        <taxon>Sessilibacter</taxon>
    </lineage>
</organism>
<evidence type="ECO:0000256" key="7">
    <source>
        <dbReference type="ARBA" id="ARBA00022962"/>
    </source>
</evidence>
<dbReference type="NCBIfam" id="NF001484">
    <property type="entry name" value="PRK00331.1"/>
    <property type="match status" value="1"/>
</dbReference>
<dbReference type="EMBL" id="BAABWN010000009">
    <property type="protein sequence ID" value="GAA6169003.1"/>
    <property type="molecule type" value="Genomic_DNA"/>
</dbReference>
<dbReference type="InterPro" id="IPR029055">
    <property type="entry name" value="Ntn_hydrolases_N"/>
</dbReference>
<evidence type="ECO:0000256" key="4">
    <source>
        <dbReference type="ARBA" id="ARBA00022576"/>
    </source>
</evidence>
<feature type="active site" description="Nucleophile; for GATase activity" evidence="8">
    <location>
        <position position="2"/>
    </location>
</feature>
<dbReference type="SUPFAM" id="SSF56235">
    <property type="entry name" value="N-terminal nucleophile aminohydrolases (Ntn hydrolases)"/>
    <property type="match status" value="1"/>
</dbReference>
<dbReference type="PROSITE" id="PS51278">
    <property type="entry name" value="GATASE_TYPE_2"/>
    <property type="match status" value="1"/>
</dbReference>
<dbReference type="Pfam" id="PF13522">
    <property type="entry name" value="GATase_6"/>
    <property type="match status" value="1"/>
</dbReference>
<dbReference type="InterPro" id="IPR001347">
    <property type="entry name" value="SIS_dom"/>
</dbReference>
<dbReference type="InterPro" id="IPR035490">
    <property type="entry name" value="GlmS/FrlB_SIS"/>
</dbReference>
<keyword evidence="6" id="KW-0677">Repeat</keyword>
<evidence type="ECO:0000256" key="2">
    <source>
        <dbReference type="ARBA" id="ARBA00012916"/>
    </source>
</evidence>
<dbReference type="CDD" id="cd00714">
    <property type="entry name" value="GFAT"/>
    <property type="match status" value="1"/>
</dbReference>
<keyword evidence="5 8" id="KW-0808">Transferase</keyword>
<comment type="function">
    <text evidence="8">Catalyzes the first step in hexosamine metabolism, converting fructose-6P into glucosamine-6P using glutamine as a nitrogen source.</text>
</comment>
<dbReference type="PANTHER" id="PTHR10937:SF0">
    <property type="entry name" value="GLUTAMINE--FRUCTOSE-6-PHOSPHATE TRANSAMINASE (ISOMERIZING)"/>
    <property type="match status" value="1"/>
</dbReference>
<dbReference type="InterPro" id="IPR035466">
    <property type="entry name" value="GlmS/AgaS_SIS"/>
</dbReference>
<dbReference type="Proteomes" id="UP001465153">
    <property type="component" value="Unassembled WGS sequence"/>
</dbReference>
<dbReference type="InterPro" id="IPR046348">
    <property type="entry name" value="SIS_dom_sf"/>
</dbReference>
<dbReference type="Gene3D" id="3.40.50.10490">
    <property type="entry name" value="Glucose-6-phosphate isomerase like protein, domain 1"/>
    <property type="match status" value="2"/>
</dbReference>
<evidence type="ECO:0000259" key="10">
    <source>
        <dbReference type="PROSITE" id="PS51464"/>
    </source>
</evidence>
<keyword evidence="8" id="KW-0963">Cytoplasm</keyword>
<dbReference type="PROSITE" id="PS51464">
    <property type="entry name" value="SIS"/>
    <property type="match status" value="2"/>
</dbReference>
<dbReference type="InterPro" id="IPR017932">
    <property type="entry name" value="GATase_2_dom"/>
</dbReference>
<feature type="active site" description="For Fru-6P isomerization activity" evidence="8">
    <location>
        <position position="605"/>
    </location>
</feature>
<dbReference type="CDD" id="cd05009">
    <property type="entry name" value="SIS_GlmS_GlmD_2"/>
    <property type="match status" value="1"/>
</dbReference>
<evidence type="ECO:0000256" key="3">
    <source>
        <dbReference type="ARBA" id="ARBA00016090"/>
    </source>
</evidence>
<evidence type="ECO:0000256" key="5">
    <source>
        <dbReference type="ARBA" id="ARBA00022679"/>
    </source>
</evidence>
<feature type="domain" description="SIS" evidence="10">
    <location>
        <begin position="286"/>
        <end position="427"/>
    </location>
</feature>
<evidence type="ECO:0000313" key="11">
    <source>
        <dbReference type="EMBL" id="GAA6169003.1"/>
    </source>
</evidence>
<feature type="initiator methionine" description="Removed" evidence="8">
    <location>
        <position position="1"/>
    </location>
</feature>
<dbReference type="InterPro" id="IPR005855">
    <property type="entry name" value="GFAT"/>
</dbReference>
<evidence type="ECO:0000313" key="12">
    <source>
        <dbReference type="Proteomes" id="UP001465153"/>
    </source>
</evidence>
<reference evidence="11 12" key="1">
    <citation type="submission" date="2024-04" db="EMBL/GenBank/DDBJ databases">
        <title>Draft genome sequence of Sessilibacter corallicola NBRC 116591.</title>
        <authorList>
            <person name="Miyakawa T."/>
            <person name="Kusuya Y."/>
            <person name="Miura T."/>
        </authorList>
    </citation>
    <scope>NUCLEOTIDE SEQUENCE [LARGE SCALE GENOMIC DNA]</scope>
    <source>
        <strain evidence="11 12">KU-00831-HH</strain>
    </source>
</reference>
<gene>
    <name evidence="8 11" type="primary">glmS</name>
    <name evidence="11" type="ORF">NBRC116591_28140</name>
</gene>
<dbReference type="PANTHER" id="PTHR10937">
    <property type="entry name" value="GLUCOSAMINE--FRUCTOSE-6-PHOSPHATE AMINOTRANSFERASE, ISOMERIZING"/>
    <property type="match status" value="1"/>
</dbReference>
<feature type="domain" description="Glutamine amidotransferase type-2" evidence="9">
    <location>
        <begin position="2"/>
        <end position="219"/>
    </location>
</feature>
<sequence length="610" mass="66862">MCGIVGAVANRNITQILVEGLKRLEYRGYDSAGVGLINRDSDKLELCKSIGKVADLDEKLCESGLKGNIGIAHTRWATHGKPTEENAHPHRSNDIVVVHNGIIENYQLLRDELKKHGYEFITQTDSETIAHLIHFEFQKTDSLLQALKAAAKQLKGAYALACFTENNPDLLCIARKDSPLVIGIGIEENYVASDPMALRQVTDRFVHLEDGEFAEITTADFSIFDSESNPVEREIELAKDNVESIDKGTYRHYMIKEIFEQPKALKNTLLGRTGDGCILEESFGAEAPAIFDQVKQVQIVACGTSYHAGTVAKYWLEDWAGVPCSVEVASEFRYRNPVVQDNTLFVTISQSGQTADTLAALEEAKEKNYLATLSICNVAASPLVRQSDLALITQAGAEIGVASTKAFTTQLIALQLLVIALGRRGKMTAEKEKELVSNLMDLPVFCAAVLQLNNTILEVSNHFTEKHHSLFLGRGVQYPIALEGALKIKEISYIHAEAYPSGELKHGPLALVDSDMPVIAVAPSGDLLEKLKSNLEEVAARGGKLYVFADENAGFRNDDQVIVINVPHCPESIAPIIYTIPLQLLAYHVAVNKGTDVDQPRNLAKSVTVE</sequence>
<comment type="caution">
    <text evidence="11">The sequence shown here is derived from an EMBL/GenBank/DDBJ whole genome shotgun (WGS) entry which is preliminary data.</text>
</comment>